<name>A0A917JC10_9SPHI</name>
<protein>
    <recommendedName>
        <fullName evidence="1">Thioredoxin domain-containing protein</fullName>
    </recommendedName>
</protein>
<dbReference type="GO" id="GO:0016491">
    <property type="term" value="F:oxidoreductase activity"/>
    <property type="evidence" value="ECO:0007669"/>
    <property type="project" value="InterPro"/>
</dbReference>
<dbReference type="AlphaFoldDB" id="A0A917JC10"/>
<reference evidence="2" key="1">
    <citation type="journal article" date="2014" name="Int. J. Syst. Evol. Microbiol.">
        <title>Complete genome sequence of Corynebacterium casei LMG S-19264T (=DSM 44701T), isolated from a smear-ripened cheese.</title>
        <authorList>
            <consortium name="US DOE Joint Genome Institute (JGI-PGF)"/>
            <person name="Walter F."/>
            <person name="Albersmeier A."/>
            <person name="Kalinowski J."/>
            <person name="Ruckert C."/>
        </authorList>
    </citation>
    <scope>NUCLEOTIDE SEQUENCE</scope>
    <source>
        <strain evidence="2">CCM 8711</strain>
    </source>
</reference>
<dbReference type="Proteomes" id="UP000662074">
    <property type="component" value="Unassembled WGS sequence"/>
</dbReference>
<proteinExistence type="predicted"/>
<dbReference type="InterPro" id="IPR000866">
    <property type="entry name" value="AhpC/TSA"/>
</dbReference>
<feature type="domain" description="Thioredoxin" evidence="1">
    <location>
        <begin position="233"/>
        <end position="342"/>
    </location>
</feature>
<evidence type="ECO:0000313" key="3">
    <source>
        <dbReference type="Proteomes" id="UP000662074"/>
    </source>
</evidence>
<dbReference type="SUPFAM" id="SSF52833">
    <property type="entry name" value="Thioredoxin-like"/>
    <property type="match status" value="1"/>
</dbReference>
<dbReference type="InterPro" id="IPR050553">
    <property type="entry name" value="Thioredoxin_ResA/DsbE_sf"/>
</dbReference>
<comment type="caution">
    <text evidence="2">The sequence shown here is derived from an EMBL/GenBank/DDBJ whole genome shotgun (WGS) entry which is preliminary data.</text>
</comment>
<dbReference type="InterPro" id="IPR036249">
    <property type="entry name" value="Thioredoxin-like_sf"/>
</dbReference>
<dbReference type="Pfam" id="PF00578">
    <property type="entry name" value="AhpC-TSA"/>
    <property type="match status" value="1"/>
</dbReference>
<dbReference type="GO" id="GO:0016209">
    <property type="term" value="F:antioxidant activity"/>
    <property type="evidence" value="ECO:0007669"/>
    <property type="project" value="InterPro"/>
</dbReference>
<gene>
    <name evidence="2" type="ORF">GCM10011425_37700</name>
</gene>
<evidence type="ECO:0000259" key="1">
    <source>
        <dbReference type="PROSITE" id="PS51352"/>
    </source>
</evidence>
<keyword evidence="3" id="KW-1185">Reference proteome</keyword>
<dbReference type="PROSITE" id="PS51352">
    <property type="entry name" value="THIOREDOXIN_2"/>
    <property type="match status" value="1"/>
</dbReference>
<dbReference type="InterPro" id="IPR013766">
    <property type="entry name" value="Thioredoxin_domain"/>
</dbReference>
<reference evidence="2" key="2">
    <citation type="submission" date="2020-09" db="EMBL/GenBank/DDBJ databases">
        <authorList>
            <person name="Sun Q."/>
            <person name="Sedlacek I."/>
        </authorList>
    </citation>
    <scope>NUCLEOTIDE SEQUENCE</scope>
    <source>
        <strain evidence="2">CCM 8711</strain>
    </source>
</reference>
<dbReference type="EMBL" id="BMDO01000014">
    <property type="protein sequence ID" value="GGI52558.1"/>
    <property type="molecule type" value="Genomic_DNA"/>
</dbReference>
<sequence>MPGANDGLAVYNKVSKALNSLKTIQYTYRREFNYPSEGYLSKIEGQMYLDFITDAQLVGFRYQYSHNGEFTTFNGSEIFSNNLEDKTLRIKRNLTPASFEGNSWIYHSMVTLRNALPMVMADNSIVKTVTDTLVSGKRYYNLKFVLPNKLLTYLGTGYSPVTIQRTFVYKILVDPATNLPVTVLQTNTINNDLNRTDFVNATTKTQPPAETSWYSSNYLKDYALATEGKHELIKANIPAPDWQLTSAENNAAVNLSQYRGKLVLLEFWIKNCSYCIGAVHKLNAMQQQYPNNKFKILAINMEDYKEMIAVFKTSISRNTNSCTETIKWIKLTVSSHFQQLYW</sequence>
<evidence type="ECO:0000313" key="2">
    <source>
        <dbReference type="EMBL" id="GGI52558.1"/>
    </source>
</evidence>
<dbReference type="PANTHER" id="PTHR42852:SF13">
    <property type="entry name" value="PROTEIN DIPZ"/>
    <property type="match status" value="1"/>
</dbReference>
<dbReference type="PANTHER" id="PTHR42852">
    <property type="entry name" value="THIOL:DISULFIDE INTERCHANGE PROTEIN DSBE"/>
    <property type="match status" value="1"/>
</dbReference>
<organism evidence="2 3">
    <name type="scientific">Mucilaginibacter galii</name>
    <dbReference type="NCBI Taxonomy" id="2005073"/>
    <lineage>
        <taxon>Bacteria</taxon>
        <taxon>Pseudomonadati</taxon>
        <taxon>Bacteroidota</taxon>
        <taxon>Sphingobacteriia</taxon>
        <taxon>Sphingobacteriales</taxon>
        <taxon>Sphingobacteriaceae</taxon>
        <taxon>Mucilaginibacter</taxon>
    </lineage>
</organism>
<accession>A0A917JC10</accession>
<dbReference type="Gene3D" id="3.40.30.10">
    <property type="entry name" value="Glutaredoxin"/>
    <property type="match status" value="1"/>
</dbReference>